<evidence type="ECO:0000313" key="1">
    <source>
        <dbReference type="EMBL" id="KAJ1891359.1"/>
    </source>
</evidence>
<comment type="caution">
    <text evidence="1">The sequence shown here is derived from an EMBL/GenBank/DDBJ whole genome shotgun (WGS) entry which is preliminary data.</text>
</comment>
<keyword evidence="2" id="KW-1185">Reference proteome</keyword>
<proteinExistence type="predicted"/>
<protein>
    <submittedName>
        <fullName evidence="1">Rho-type gtpase-activating protein</fullName>
    </submittedName>
</protein>
<evidence type="ECO:0000313" key="2">
    <source>
        <dbReference type="Proteomes" id="UP001150581"/>
    </source>
</evidence>
<accession>A0ACC1IA90</accession>
<reference evidence="1" key="1">
    <citation type="submission" date="2022-07" db="EMBL/GenBank/DDBJ databases">
        <title>Phylogenomic reconstructions and comparative analyses of Kickxellomycotina fungi.</title>
        <authorList>
            <person name="Reynolds N.K."/>
            <person name="Stajich J.E."/>
            <person name="Barry K."/>
            <person name="Grigoriev I.V."/>
            <person name="Crous P."/>
            <person name="Smith M.E."/>
        </authorList>
    </citation>
    <scope>NUCLEOTIDE SEQUENCE</scope>
    <source>
        <strain evidence="1">Benny 63K</strain>
    </source>
</reference>
<dbReference type="EMBL" id="JANBPG010001172">
    <property type="protein sequence ID" value="KAJ1891359.1"/>
    <property type="molecule type" value="Genomic_DNA"/>
</dbReference>
<name>A0ACC1IA90_9FUNG</name>
<sequence>MSGDVANSETTPTAALSTEGDSTGDQSLLNAPPKCWGCHKAIDGGSAIQFADGVWHIDCFQCTTCGKVIEFDSNLLFLADGKPICPECSYCCSLCKKPIFDEAIVTVEGTYHSECFRCTNCKHRIQGKSFAKTSQGVIYCVLCYAERRERKKAARRRRDHQVPEEKMLPSLPFEAAATANEESTSVKSPDSSMRDSEPQSAASNTTTQTPLSTSTTGSPRTSMQQQQSLAASITSMTTATAGGAMSSKQKAAGKGSDERANRHKQEKSQDARTRRRGVHTSADFSGTSEAANTVEGADNTNGHLPPAPRGMSAGSTLQTTVPEPEPEHKPEPEPKPKPEPKVEPEPEPQLSAPTTPVKPEGEFSMDDLLPLPAFPQNPSATDPILDVNFEWTEDIGALEDNFVRFSMRAPLAPKPDTSNKADVDKRQLAKQRRREAEFGNSPRPGSHYHVDKRTVINRSSSFSRARAASSASLLGNLVPPGLRSRENTTTVLQQQQQQQNPEDSAAGSANGSNLQADSKEWLNTATVKQLKDELLVNYGQLCRMEASYQKLRDLYATVIDQLLVSRESLQQERTKRLEYENILHNFYGYVATDAPGADKGPSRQASIRHRGGASNTVLPALALGQASSAKQQQARGQVPKQQQQQQRGESSVIAPAPPAARQPSLRRQRQTRKHDGPHADHANDSGSDAEDAIITTVPQKATKRFMWPFGGNRANGDEAQVMGHQHHQQHERGTSEDSTQHSFHVASTFRASKCDHCQDRLKTFSNTVVRCRNCGFVCHQKCAADVTATCASFDSATGRQSRPSASSTNNVVAGNPLVYDPNVPFQADKMFGRDLCEQAAMEDSDVPWIVRAAIKFIETEGLTMEGVYRRSGSTMDIRAVQVDISRVAEATGNKFFDTPIADSDVDVTSVTSVLKQYFRDLPNPLMTSDTYHLWVQAANIGSAEERIKVYRTISDSMPRTHSETLRFLMSHLKLVADNQAENKMTTNNLSVVFAPNILHMGKNDVLQEMANMSGINKTVSFLIQHADDIWGDAHYAKYSENTMGVAADGAADGNASVSDLAFAPPMSSVDAVTDAQTTGPFAIPPMTRRKMNVGGIGIDITSSPSSPTQQRYNPYYQQQQHSVAMDMDGDTQEGTSMSHSMPSPKGLCFDKNELMPSDRVSSQYKTANNGGGAYQKYSFDIPRK</sequence>
<dbReference type="Proteomes" id="UP001150581">
    <property type="component" value="Unassembled WGS sequence"/>
</dbReference>
<organism evidence="1 2">
    <name type="scientific">Kickxella alabastrina</name>
    <dbReference type="NCBI Taxonomy" id="61397"/>
    <lineage>
        <taxon>Eukaryota</taxon>
        <taxon>Fungi</taxon>
        <taxon>Fungi incertae sedis</taxon>
        <taxon>Zoopagomycota</taxon>
        <taxon>Kickxellomycotina</taxon>
        <taxon>Kickxellomycetes</taxon>
        <taxon>Kickxellales</taxon>
        <taxon>Kickxellaceae</taxon>
        <taxon>Kickxella</taxon>
    </lineage>
</organism>
<gene>
    <name evidence="1" type="primary">RGA2</name>
    <name evidence="1" type="ORF">LPJ66_006962</name>
</gene>